<feature type="binding site" evidence="7">
    <location>
        <position position="83"/>
    </location>
    <ligand>
        <name>carbamoyl phosphate</name>
        <dbReference type="ChEBI" id="CHEBI:58228"/>
    </ligand>
</feature>
<feature type="binding site" evidence="7">
    <location>
        <begin position="274"/>
        <end position="275"/>
    </location>
    <ligand>
        <name>carbamoyl phosphate</name>
        <dbReference type="ChEBI" id="CHEBI:58228"/>
    </ligand>
</feature>
<dbReference type="NCBIfam" id="NF009213">
    <property type="entry name" value="PRK12562.1"/>
    <property type="match status" value="1"/>
</dbReference>
<comment type="catalytic activity">
    <reaction evidence="6 7">
        <text>carbamoyl phosphate + L-ornithine = L-citrulline + phosphate + H(+)</text>
        <dbReference type="Rhea" id="RHEA:19513"/>
        <dbReference type="ChEBI" id="CHEBI:15378"/>
        <dbReference type="ChEBI" id="CHEBI:43474"/>
        <dbReference type="ChEBI" id="CHEBI:46911"/>
        <dbReference type="ChEBI" id="CHEBI:57743"/>
        <dbReference type="ChEBI" id="CHEBI:58228"/>
        <dbReference type="EC" id="2.1.3.3"/>
    </reaction>
</comment>
<dbReference type="PROSITE" id="PS00097">
    <property type="entry name" value="CARBAMOYLTRANSFERASE"/>
    <property type="match status" value="1"/>
</dbReference>
<dbReference type="PANTHER" id="PTHR45753">
    <property type="entry name" value="ORNITHINE CARBAMOYLTRANSFERASE, MITOCHONDRIAL"/>
    <property type="match status" value="1"/>
</dbReference>
<comment type="similarity">
    <text evidence="2 7">Belongs to the aspartate/ornithine carbamoyltransferase superfamily. OTCase family.</text>
</comment>
<dbReference type="NCBIfam" id="NF003286">
    <property type="entry name" value="PRK04284.1"/>
    <property type="match status" value="1"/>
</dbReference>
<sequence length="335" mass="36918">MKSFYKRHFLRLMDFTPVEIANLLALSAKLKADKKSGKEIRHLQGKNIALIFEKDSTRTRCSFEVAAYDQGAQVTYLAPSGSQIGHKESIKDTARVLGRMYDGIQYRGYGQQIVETLAQYSGVPVWNGLTDEFHPTQLLADLLTMQEHSPAKPLSDIKMAYVGDARNNMGNTMLEAAALTGLDLRLVAPKACWPEAGLVAECQAAAKQTGGGITLTEDIAEGVAGVDYIYTDVWVSMGEPKEAWQERIALLKPYQVNMAMIAATGNPQVKFLHCLPAFHDDQTTLGKQMAEQYGLHGGMEVTDEVFESAHSIVFDQAENRMHTIKAVMVATLSQD</sequence>
<dbReference type="RefSeq" id="WP_208228659.1">
    <property type="nucleotide sequence ID" value="NZ_CP050854.1"/>
</dbReference>
<dbReference type="InterPro" id="IPR006130">
    <property type="entry name" value="Asp/Orn_carbamoylTrfase"/>
</dbReference>
<evidence type="ECO:0000313" key="11">
    <source>
        <dbReference type="Proteomes" id="UP000671960"/>
    </source>
</evidence>
<dbReference type="Gene3D" id="3.40.50.1370">
    <property type="entry name" value="Aspartate/ornithine carbamoyltransferase"/>
    <property type="match status" value="2"/>
</dbReference>
<evidence type="ECO:0000313" key="10">
    <source>
        <dbReference type="EMBL" id="QTF10176.1"/>
    </source>
</evidence>
<dbReference type="Proteomes" id="UP000671960">
    <property type="component" value="Chromosome"/>
</dbReference>
<dbReference type="InterPro" id="IPR006131">
    <property type="entry name" value="Asp_carbamoyltransf_Asp/Orn-bd"/>
</dbReference>
<dbReference type="InterPro" id="IPR024904">
    <property type="entry name" value="OTCase_ArgI"/>
</dbReference>
<dbReference type="Pfam" id="PF02729">
    <property type="entry name" value="OTCace_N"/>
    <property type="match status" value="1"/>
</dbReference>
<feature type="binding site" evidence="7">
    <location>
        <begin position="236"/>
        <end position="237"/>
    </location>
    <ligand>
        <name>L-ornithine</name>
        <dbReference type="ChEBI" id="CHEBI:46911"/>
    </ligand>
</feature>
<evidence type="ECO:0000256" key="3">
    <source>
        <dbReference type="ARBA" id="ARBA00013007"/>
    </source>
</evidence>
<dbReference type="GO" id="GO:0004585">
    <property type="term" value="F:ornithine carbamoyltransferase activity"/>
    <property type="evidence" value="ECO:0007669"/>
    <property type="project" value="UniProtKB-EC"/>
</dbReference>
<feature type="domain" description="Aspartate/ornithine carbamoyltransferase carbamoyl-P binding" evidence="9">
    <location>
        <begin position="7"/>
        <end position="147"/>
    </location>
</feature>
<feature type="binding site" evidence="7">
    <location>
        <position position="107"/>
    </location>
    <ligand>
        <name>carbamoyl phosphate</name>
        <dbReference type="ChEBI" id="CHEBI:58228"/>
    </ligand>
</feature>
<dbReference type="InterPro" id="IPR036901">
    <property type="entry name" value="Asp/Orn_carbamoylTrfase_sf"/>
</dbReference>
<proteinExistence type="inferred from homology"/>
<evidence type="ECO:0000259" key="8">
    <source>
        <dbReference type="Pfam" id="PF00185"/>
    </source>
</evidence>
<feature type="binding site" evidence="7">
    <location>
        <position position="232"/>
    </location>
    <ligand>
        <name>L-ornithine</name>
        <dbReference type="ChEBI" id="CHEBI:46911"/>
    </ligand>
</feature>
<feature type="binding site" evidence="7">
    <location>
        <begin position="134"/>
        <end position="137"/>
    </location>
    <ligand>
        <name>carbamoyl phosphate</name>
        <dbReference type="ChEBI" id="CHEBI:58228"/>
    </ligand>
</feature>
<evidence type="ECO:0000256" key="6">
    <source>
        <dbReference type="ARBA" id="ARBA00048772"/>
    </source>
</evidence>
<evidence type="ECO:0000256" key="2">
    <source>
        <dbReference type="ARBA" id="ARBA00007805"/>
    </source>
</evidence>
<dbReference type="InterPro" id="IPR002292">
    <property type="entry name" value="Orn/put_carbamltrans"/>
</dbReference>
<dbReference type="Pfam" id="PF00185">
    <property type="entry name" value="OTCace"/>
    <property type="match status" value="1"/>
</dbReference>
<feature type="domain" description="Aspartate/ornithine carbamoyltransferase Asp/Orn-binding" evidence="8">
    <location>
        <begin position="156"/>
        <end position="330"/>
    </location>
</feature>
<dbReference type="SUPFAM" id="SSF53671">
    <property type="entry name" value="Aspartate/ornithine carbamoyltransferase"/>
    <property type="match status" value="1"/>
</dbReference>
<feature type="binding site" evidence="7">
    <location>
        <position position="168"/>
    </location>
    <ligand>
        <name>L-ornithine</name>
        <dbReference type="ChEBI" id="CHEBI:46911"/>
    </ligand>
</feature>
<dbReference type="EMBL" id="CP050854">
    <property type="protein sequence ID" value="QTF10176.1"/>
    <property type="molecule type" value="Genomic_DNA"/>
</dbReference>
<keyword evidence="4 7" id="KW-0963">Cytoplasm</keyword>
<evidence type="ECO:0000256" key="5">
    <source>
        <dbReference type="ARBA" id="ARBA00022679"/>
    </source>
</evidence>
<keyword evidence="5 7" id="KW-0808">Transferase</keyword>
<keyword evidence="11" id="KW-1185">Reference proteome</keyword>
<dbReference type="HAMAP" id="MF_01109">
    <property type="entry name" value="OTCase"/>
    <property type="match status" value="1"/>
</dbReference>
<evidence type="ECO:0000256" key="7">
    <source>
        <dbReference type="HAMAP-Rule" id="MF_01109"/>
    </source>
</evidence>
<feature type="binding site" evidence="7">
    <location>
        <begin position="56"/>
        <end position="59"/>
    </location>
    <ligand>
        <name>carbamoyl phosphate</name>
        <dbReference type="ChEBI" id="CHEBI:58228"/>
    </ligand>
</feature>
<dbReference type="PRINTS" id="PR00102">
    <property type="entry name" value="OTCASE"/>
</dbReference>
<evidence type="ECO:0000256" key="4">
    <source>
        <dbReference type="ARBA" id="ARBA00022490"/>
    </source>
</evidence>
<feature type="binding site" evidence="7">
    <location>
        <position position="320"/>
    </location>
    <ligand>
        <name>carbamoyl phosphate</name>
        <dbReference type="ChEBI" id="CHEBI:58228"/>
    </ligand>
</feature>
<comment type="subcellular location">
    <subcellularLocation>
        <location evidence="1 7">Cytoplasm</location>
    </subcellularLocation>
</comment>
<protein>
    <recommendedName>
        <fullName evidence="3 7">Ornithine carbamoyltransferase</fullName>
        <shortName evidence="7">OTCase</shortName>
        <ecNumber evidence="3 7">2.1.3.3</ecNumber>
    </recommendedName>
</protein>
<dbReference type="EC" id="2.1.3.3" evidence="3 7"/>
<gene>
    <name evidence="10" type="primary">argF</name>
    <name evidence="10" type="ORF">HC231_21280</name>
</gene>
<reference evidence="10 11" key="1">
    <citation type="submission" date="2020-03" db="EMBL/GenBank/DDBJ databases">
        <authorList>
            <person name="Bakhshi Ganjeh M."/>
        </authorList>
    </citation>
    <scope>NUCLEOTIDE SEQUENCE [LARGE SCALE GENOMIC DNA]</scope>
    <source>
        <strain evidence="11">Iran 50</strain>
    </source>
</reference>
<dbReference type="NCBIfam" id="TIGR00658">
    <property type="entry name" value="orni_carb_tr"/>
    <property type="match status" value="1"/>
</dbReference>
<dbReference type="InterPro" id="IPR006132">
    <property type="entry name" value="Asp/Orn_carbamoyltranf_P-bd"/>
</dbReference>
<name>A0ABX7UWM8_9GAMM</name>
<dbReference type="PANTHER" id="PTHR45753:SF4">
    <property type="entry name" value="ORNITHINE CARBAMOYLTRANSFERASE SUBUNIT F-RELATED"/>
    <property type="match status" value="1"/>
</dbReference>
<accession>A0ABX7UWM8</accession>
<organism evidence="10 11">
    <name type="scientific">Brenneria izadpanahii</name>
    <dbReference type="NCBI Taxonomy" id="2722756"/>
    <lineage>
        <taxon>Bacteria</taxon>
        <taxon>Pseudomonadati</taxon>
        <taxon>Pseudomonadota</taxon>
        <taxon>Gammaproteobacteria</taxon>
        <taxon>Enterobacterales</taxon>
        <taxon>Pectobacteriaceae</taxon>
        <taxon>Brenneria</taxon>
    </lineage>
</organism>
<evidence type="ECO:0000259" key="9">
    <source>
        <dbReference type="Pfam" id="PF02729"/>
    </source>
</evidence>
<dbReference type="PRINTS" id="PR00100">
    <property type="entry name" value="AOTCASE"/>
</dbReference>
<evidence type="ECO:0000256" key="1">
    <source>
        <dbReference type="ARBA" id="ARBA00004496"/>
    </source>
</evidence>